<dbReference type="InterPro" id="IPR000415">
    <property type="entry name" value="Nitroreductase-like"/>
</dbReference>
<organism evidence="2 3">
    <name type="scientific">Kroppenstedtia guangzhouensis</name>
    <dbReference type="NCBI Taxonomy" id="1274356"/>
    <lineage>
        <taxon>Bacteria</taxon>
        <taxon>Bacillati</taxon>
        <taxon>Bacillota</taxon>
        <taxon>Bacilli</taxon>
        <taxon>Bacillales</taxon>
        <taxon>Thermoactinomycetaceae</taxon>
        <taxon>Kroppenstedtia</taxon>
    </lineage>
</organism>
<dbReference type="InterPro" id="IPR029479">
    <property type="entry name" value="Nitroreductase"/>
</dbReference>
<dbReference type="SUPFAM" id="SSF55469">
    <property type="entry name" value="FMN-dependent nitroreductase-like"/>
    <property type="match status" value="1"/>
</dbReference>
<evidence type="ECO:0000313" key="3">
    <source>
        <dbReference type="Proteomes" id="UP000617979"/>
    </source>
</evidence>
<protein>
    <recommendedName>
        <fullName evidence="1">Nitroreductase domain-containing protein</fullName>
    </recommendedName>
</protein>
<dbReference type="Proteomes" id="UP000617979">
    <property type="component" value="Unassembled WGS sequence"/>
</dbReference>
<keyword evidence="3" id="KW-1185">Reference proteome</keyword>
<dbReference type="InterPro" id="IPR052544">
    <property type="entry name" value="Bacteriocin_Proc_Enz"/>
</dbReference>
<dbReference type="PANTHER" id="PTHR43745">
    <property type="entry name" value="NITROREDUCTASE MJ1384-RELATED"/>
    <property type="match status" value="1"/>
</dbReference>
<name>A0ABQ1H4S1_9BACL</name>
<comment type="caution">
    <text evidence="2">The sequence shown here is derived from an EMBL/GenBank/DDBJ whole genome shotgun (WGS) entry which is preliminary data.</text>
</comment>
<sequence>MVTVLQKEKKSLVTNPGLVMVQSRLYSSAYSGPGKWIIYNPENRRAFLAVGKDILPEIVPILAKSSDIPIKTDLDGKLKQLMKAGLIIEKDNADLKNMTFVHRFQRALLDYPGVNYFDKDWRKKDYQLMDSYASMWDQPPKITPRFGSRIPLPKVNQEDLQPGEKVEPLSLRQLAAILRYVFGPIGKIKGQFGPNLRKTNPSGGAKHPTECVVILPRSYEYIQSGMYVYDVENHALIREEGYPKEGLYSLNKGTIGFLLRSRVERPMWRYREIRSFRPILLDVGHVLENLSELARIHGLSSKMAAPLVKEDENFTWLQEPEMVTLLVGPEAELDETTWTIPKKADLTQRPSKHFMTNPAVYFSFKDGSIHANVLWPRVETIPVSFEEFNIITHCLPSRRGDRNTTVKGVIESIQNTVPDNVQKLIRKSILLPDILGRNFYRGLELWVRHSWYLSFLAHLEGRNYLDQIQFVSLPDDNILTKENINILFNRHTTRVFSPQAVTQREWKYLMDKAFPIKWLTHQNLRIFLAAQNIEGVPHKLYEWDYRERKLVSLEKKLTSKDIRAMTSGMEFAGTGAISLWVWKGLNLNEPGTYETEIMKLGQIGQRICLACTEMELGVFLTPGIRDTLTFDTLGIDQRAESVVYYFNIGRKPIKGEHPYDRGI</sequence>
<dbReference type="RefSeq" id="WP_188433766.1">
    <property type="nucleotide sequence ID" value="NZ_BMEX01000034.1"/>
</dbReference>
<feature type="domain" description="Nitroreductase" evidence="1">
    <location>
        <begin position="489"/>
        <end position="650"/>
    </location>
</feature>
<proteinExistence type="predicted"/>
<dbReference type="Pfam" id="PF00881">
    <property type="entry name" value="Nitroreductase"/>
    <property type="match status" value="1"/>
</dbReference>
<accession>A0ABQ1H4S1</accession>
<dbReference type="PANTHER" id="PTHR43745:SF2">
    <property type="entry name" value="NITROREDUCTASE MJ1384-RELATED"/>
    <property type="match status" value="1"/>
</dbReference>
<dbReference type="EMBL" id="BMEX01000034">
    <property type="protein sequence ID" value="GGA58717.1"/>
    <property type="molecule type" value="Genomic_DNA"/>
</dbReference>
<reference evidence="3" key="1">
    <citation type="journal article" date="2019" name="Int. J. Syst. Evol. Microbiol.">
        <title>The Global Catalogue of Microorganisms (GCM) 10K type strain sequencing project: providing services to taxonomists for standard genome sequencing and annotation.</title>
        <authorList>
            <consortium name="The Broad Institute Genomics Platform"/>
            <consortium name="The Broad Institute Genome Sequencing Center for Infectious Disease"/>
            <person name="Wu L."/>
            <person name="Ma J."/>
        </authorList>
    </citation>
    <scope>NUCLEOTIDE SEQUENCE [LARGE SCALE GENOMIC DNA]</scope>
    <source>
        <strain evidence="3">CGMCC 1.12404</strain>
    </source>
</reference>
<evidence type="ECO:0000259" key="1">
    <source>
        <dbReference type="Pfam" id="PF00881"/>
    </source>
</evidence>
<gene>
    <name evidence="2" type="ORF">GCM10007416_34870</name>
</gene>
<evidence type="ECO:0000313" key="2">
    <source>
        <dbReference type="EMBL" id="GGA58717.1"/>
    </source>
</evidence>
<dbReference type="Gene3D" id="3.40.109.10">
    <property type="entry name" value="NADH Oxidase"/>
    <property type="match status" value="2"/>
</dbReference>